<organism evidence="1 2">
    <name type="scientific">Caulobacter phage CcrBL10</name>
    <dbReference type="NCBI Taxonomy" id="2283269"/>
    <lineage>
        <taxon>Viruses</taxon>
        <taxon>Duplodnaviria</taxon>
        <taxon>Heunggongvirae</taxon>
        <taxon>Uroviricota</taxon>
        <taxon>Caudoviricetes</taxon>
        <taxon>Jeanschmidtviridae</taxon>
        <taxon>Poindextervirus</taxon>
        <taxon>Poindextervirus BL10</taxon>
    </lineage>
</organism>
<dbReference type="EMBL" id="MH588544">
    <property type="protein sequence ID" value="AXQ68414.1"/>
    <property type="molecule type" value="Genomic_DNA"/>
</dbReference>
<keyword evidence="2" id="KW-1185">Reference proteome</keyword>
<gene>
    <name evidence="1" type="ORF">CcrBL10_gp210c</name>
</gene>
<accession>A0A385E995</accession>
<reference evidence="1 2" key="1">
    <citation type="submission" date="2018-07" db="EMBL/GenBank/DDBJ databases">
        <title>Giant CbK-like Caulobacter bacteriophages have genetically divergent genomes.</title>
        <authorList>
            <person name="Wilson K.M."/>
            <person name="Ely B."/>
        </authorList>
    </citation>
    <scope>NUCLEOTIDE SEQUENCE [LARGE SCALE GENOMIC DNA]</scope>
</reference>
<dbReference type="Proteomes" id="UP000258997">
    <property type="component" value="Segment"/>
</dbReference>
<evidence type="ECO:0000313" key="2">
    <source>
        <dbReference type="Proteomes" id="UP000258997"/>
    </source>
</evidence>
<sequence length="52" mass="5760">MFQASGIDQIVKANKGWLDPHFTDDRKVISPVARFEPTERGWIMALACAGAL</sequence>
<evidence type="ECO:0000313" key="1">
    <source>
        <dbReference type="EMBL" id="AXQ68414.1"/>
    </source>
</evidence>
<name>A0A385E995_9CAUD</name>
<protein>
    <submittedName>
        <fullName evidence="1">Uncharacterized protein</fullName>
    </submittedName>
</protein>
<proteinExistence type="predicted"/>